<accession>A0A6C0K046</accession>
<protein>
    <submittedName>
        <fullName evidence="1">Uncharacterized protein</fullName>
    </submittedName>
</protein>
<sequence length="161" mass="18334">MLRPWTKTKAFKKWKTDVAKNKTAKAPKRKNDMCDTDNFCKGAKDIPRKLMPQIYDAKKFAKIVKRRFGVKTRRTSKAPRNLKPSQNEINGEIVNKIIKTKKTHNNPLVVSEDNYIVDGHHRWAAAKKTKPNKPVPVMVIKAPINDALGVAVATETKRDAF</sequence>
<evidence type="ECO:0000313" key="1">
    <source>
        <dbReference type="EMBL" id="QHU09528.1"/>
    </source>
</evidence>
<dbReference type="EMBL" id="MN740738">
    <property type="protein sequence ID" value="QHU09528.1"/>
    <property type="molecule type" value="Genomic_DNA"/>
</dbReference>
<organism evidence="1">
    <name type="scientific">viral metagenome</name>
    <dbReference type="NCBI Taxonomy" id="1070528"/>
    <lineage>
        <taxon>unclassified sequences</taxon>
        <taxon>metagenomes</taxon>
        <taxon>organismal metagenomes</taxon>
    </lineage>
</organism>
<name>A0A6C0K046_9ZZZZ</name>
<dbReference type="InterPro" id="IPR036086">
    <property type="entry name" value="ParB/Sulfiredoxin_sf"/>
</dbReference>
<dbReference type="Gene3D" id="3.90.1530.10">
    <property type="entry name" value="Conserved hypothetical protein from pyrococcus furiosus pfu- 392566-001, ParB domain"/>
    <property type="match status" value="1"/>
</dbReference>
<proteinExistence type="predicted"/>
<reference evidence="1" key="1">
    <citation type="journal article" date="2020" name="Nature">
        <title>Giant virus diversity and host interactions through global metagenomics.</title>
        <authorList>
            <person name="Schulz F."/>
            <person name="Roux S."/>
            <person name="Paez-Espino D."/>
            <person name="Jungbluth S."/>
            <person name="Walsh D.A."/>
            <person name="Denef V.J."/>
            <person name="McMahon K.D."/>
            <person name="Konstantinidis K.T."/>
            <person name="Eloe-Fadrosh E.A."/>
            <person name="Kyrpides N.C."/>
            <person name="Woyke T."/>
        </authorList>
    </citation>
    <scope>NUCLEOTIDE SEQUENCE</scope>
    <source>
        <strain evidence="1">GVMAG-S-1101164-105</strain>
    </source>
</reference>
<dbReference type="SUPFAM" id="SSF110849">
    <property type="entry name" value="ParB/Sulfiredoxin"/>
    <property type="match status" value="1"/>
</dbReference>
<dbReference type="AlphaFoldDB" id="A0A6C0K046"/>